<dbReference type="EMBL" id="CADCWM010000986">
    <property type="protein sequence ID" value="CAA9586305.1"/>
    <property type="molecule type" value="Genomic_DNA"/>
</dbReference>
<dbReference type="Gene3D" id="3.40.50.1820">
    <property type="entry name" value="alpha/beta hydrolase"/>
    <property type="match status" value="1"/>
</dbReference>
<proteinExistence type="predicted"/>
<evidence type="ECO:0000313" key="1">
    <source>
        <dbReference type="EMBL" id="CAA9586305.1"/>
    </source>
</evidence>
<sequence length="78" mass="8634">DPRSSAVERAPNPAAFIVHVPTLVIWGERDGALLSGNLDGLDAYVPDLRVERIPDGSHWVIHEQPARINALIREFIGR</sequence>
<accession>A0A6J4VQL7</accession>
<feature type="non-terminal residue" evidence="1">
    <location>
        <position position="1"/>
    </location>
</feature>
<dbReference type="InterPro" id="IPR029058">
    <property type="entry name" value="AB_hydrolase_fold"/>
</dbReference>
<reference evidence="1" key="1">
    <citation type="submission" date="2020-02" db="EMBL/GenBank/DDBJ databases">
        <authorList>
            <person name="Meier V. D."/>
        </authorList>
    </citation>
    <scope>NUCLEOTIDE SEQUENCE</scope>
    <source>
        <strain evidence="1">AVDCRST_MAG88</strain>
    </source>
</reference>
<protein>
    <recommendedName>
        <fullName evidence="2">Alpha/beta hydrolase</fullName>
    </recommendedName>
</protein>
<evidence type="ECO:0008006" key="2">
    <source>
        <dbReference type="Google" id="ProtNLM"/>
    </source>
</evidence>
<gene>
    <name evidence="1" type="ORF">AVDCRST_MAG88-3991</name>
</gene>
<name>A0A6J4VQL7_9BACT</name>
<dbReference type="AlphaFoldDB" id="A0A6J4VQL7"/>
<organism evidence="1">
    <name type="scientific">uncultured Thermomicrobiales bacterium</name>
    <dbReference type="NCBI Taxonomy" id="1645740"/>
    <lineage>
        <taxon>Bacteria</taxon>
        <taxon>Pseudomonadati</taxon>
        <taxon>Thermomicrobiota</taxon>
        <taxon>Thermomicrobia</taxon>
        <taxon>Thermomicrobiales</taxon>
        <taxon>environmental samples</taxon>
    </lineage>
</organism>
<dbReference type="SUPFAM" id="SSF53474">
    <property type="entry name" value="alpha/beta-Hydrolases"/>
    <property type="match status" value="1"/>
</dbReference>